<proteinExistence type="predicted"/>
<sequence>MAEALRRVTNGGRAWLARFGGDARGVAAVEFALVVPVLIVCYFGLAEFSQAYMAQKRTVHTTSQVADMVARAPAMSRDEIDAIMDIGSLIMQPFPEAPLDIRVTAITRDNTGVARVTWSRARGMTPLTGVQTVPAGLIGNGEMIIMGEAAYDYQSPLDTLLPNATRFQGRHYLRPRLTDQIPCADC</sequence>
<name>A0A258FSY7_9CAUL</name>
<evidence type="ECO:0000256" key="1">
    <source>
        <dbReference type="SAM" id="Phobius"/>
    </source>
</evidence>
<organism evidence="3 4">
    <name type="scientific">Brevundimonas subvibrioides</name>
    <dbReference type="NCBI Taxonomy" id="74313"/>
    <lineage>
        <taxon>Bacteria</taxon>
        <taxon>Pseudomonadati</taxon>
        <taxon>Pseudomonadota</taxon>
        <taxon>Alphaproteobacteria</taxon>
        <taxon>Caulobacterales</taxon>
        <taxon>Caulobacteraceae</taxon>
        <taxon>Brevundimonas</taxon>
    </lineage>
</organism>
<evidence type="ECO:0000259" key="2">
    <source>
        <dbReference type="Pfam" id="PF07811"/>
    </source>
</evidence>
<keyword evidence="1" id="KW-0472">Membrane</keyword>
<feature type="domain" description="TadE-like" evidence="2">
    <location>
        <begin position="25"/>
        <end position="66"/>
    </location>
</feature>
<gene>
    <name evidence="3" type="ORF">B7Z01_01620</name>
</gene>
<dbReference type="InterPro" id="IPR012495">
    <property type="entry name" value="TadE-like_dom"/>
</dbReference>
<feature type="transmembrane region" description="Helical" evidence="1">
    <location>
        <begin position="25"/>
        <end position="46"/>
    </location>
</feature>
<dbReference type="Pfam" id="PF07811">
    <property type="entry name" value="TadE"/>
    <property type="match status" value="1"/>
</dbReference>
<comment type="caution">
    <text evidence="3">The sequence shown here is derived from an EMBL/GenBank/DDBJ whole genome shotgun (WGS) entry which is preliminary data.</text>
</comment>
<protein>
    <recommendedName>
        <fullName evidence="2">TadE-like domain-containing protein</fullName>
    </recommendedName>
</protein>
<keyword evidence="1" id="KW-0812">Transmembrane</keyword>
<evidence type="ECO:0000313" key="4">
    <source>
        <dbReference type="Proteomes" id="UP000215595"/>
    </source>
</evidence>
<reference evidence="3 4" key="1">
    <citation type="submission" date="2017-03" db="EMBL/GenBank/DDBJ databases">
        <title>Lifting the veil on microbial sulfur biogeochemistry in mining wastewaters.</title>
        <authorList>
            <person name="Kantor R.S."/>
            <person name="Colenbrander Nelson T."/>
            <person name="Marshall S."/>
            <person name="Bennett D."/>
            <person name="Apte S."/>
            <person name="Camacho D."/>
            <person name="Thomas B.C."/>
            <person name="Warren L.A."/>
            <person name="Banfield J.F."/>
        </authorList>
    </citation>
    <scope>NUCLEOTIDE SEQUENCE [LARGE SCALE GENOMIC DNA]</scope>
    <source>
        <strain evidence="3">32-69-9</strain>
    </source>
</reference>
<dbReference type="EMBL" id="NCEB01000003">
    <property type="protein sequence ID" value="OYX35625.1"/>
    <property type="molecule type" value="Genomic_DNA"/>
</dbReference>
<evidence type="ECO:0000313" key="3">
    <source>
        <dbReference type="EMBL" id="OYX35625.1"/>
    </source>
</evidence>
<dbReference type="AlphaFoldDB" id="A0A258FSY7"/>
<accession>A0A258FSY7</accession>
<keyword evidence="1" id="KW-1133">Transmembrane helix</keyword>
<dbReference type="Proteomes" id="UP000215595">
    <property type="component" value="Unassembled WGS sequence"/>
</dbReference>